<sequence>MNNTIYYANLKTKEWGALVENVEDGSFAINSDGSMLAYNTSGKAYDTESITIVNLKNGEKKTIEAGADNIITVYGYTGTNMIYGIGSQSDVSKKSFVPVSKLVIVDKDYKEVKSYSQNNIYITGVEITDNIINIKRYKGKSRISDDQLLDNTETKKPVAKTSYYVDDVKQKELALAFTNALDGTKQLSVEKIGKVTFDSSSKVNATFESKKENNYYVYGYGKLQGIYSDKNAATNAAKATYGLVTDNRGHKIWVFEENYN</sequence>
<evidence type="ECO:0000313" key="1">
    <source>
        <dbReference type="EMBL" id="EKC65005.1"/>
    </source>
</evidence>
<organism evidence="1">
    <name type="scientific">human gut metagenome</name>
    <dbReference type="NCBI Taxonomy" id="408170"/>
    <lineage>
        <taxon>unclassified sequences</taxon>
        <taxon>metagenomes</taxon>
        <taxon>organismal metagenomes</taxon>
    </lineage>
</organism>
<gene>
    <name evidence="1" type="ORF">OBE_06655</name>
</gene>
<dbReference type="AlphaFoldDB" id="K1TF24"/>
<protein>
    <submittedName>
        <fullName evidence="1">Uncharacterized protein</fullName>
    </submittedName>
</protein>
<dbReference type="EMBL" id="AJWZ01004591">
    <property type="protein sequence ID" value="EKC65005.1"/>
    <property type="molecule type" value="Genomic_DNA"/>
</dbReference>
<name>K1TF24_9ZZZZ</name>
<proteinExistence type="predicted"/>
<dbReference type="SUPFAM" id="SSF69304">
    <property type="entry name" value="Tricorn protease N-terminal domain"/>
    <property type="match status" value="1"/>
</dbReference>
<reference evidence="1" key="1">
    <citation type="journal article" date="2013" name="Environ. Microbiol.">
        <title>Microbiota from the distal guts of lean and obese adolescents exhibit partial functional redundancy besides clear differences in community structure.</title>
        <authorList>
            <person name="Ferrer M."/>
            <person name="Ruiz A."/>
            <person name="Lanza F."/>
            <person name="Haange S.B."/>
            <person name="Oberbach A."/>
            <person name="Till H."/>
            <person name="Bargiela R."/>
            <person name="Campoy C."/>
            <person name="Segura M.T."/>
            <person name="Richter M."/>
            <person name="von Bergen M."/>
            <person name="Seifert J."/>
            <person name="Suarez A."/>
        </authorList>
    </citation>
    <scope>NUCLEOTIDE SEQUENCE</scope>
</reference>
<comment type="caution">
    <text evidence="1">The sequence shown here is derived from an EMBL/GenBank/DDBJ whole genome shotgun (WGS) entry which is preliminary data.</text>
</comment>
<accession>K1TF24</accession>